<keyword evidence="2" id="KW-0808">Transferase</keyword>
<proteinExistence type="predicted"/>
<name>A0A1G6TAD8_9RHOB</name>
<dbReference type="STRING" id="639004.SAMN04488239_10648"/>
<sequence>MKLFANTTSPFVRLVRLAIEEKGLSEKVEIQIVDPWADPADFLAANPAGRVPTLITDDGHAIAEAHLILRYLDQIAPDVPIYPAQGLAETLSIAAPALGAAEAATAVIIGRKSAPGFDTDMVGAKRFRTMAEGLARLDANPPRDFAERPDIANIAAITALDYIVFRYPDRNWLADLPVLAAWRERQKGRASVEATMPFI</sequence>
<dbReference type="SUPFAM" id="SSF52833">
    <property type="entry name" value="Thioredoxin-like"/>
    <property type="match status" value="1"/>
</dbReference>
<dbReference type="PANTHER" id="PTHR43968:SF6">
    <property type="entry name" value="GLUTATHIONE S-TRANSFERASE OMEGA"/>
    <property type="match status" value="1"/>
</dbReference>
<dbReference type="GO" id="GO:0016740">
    <property type="term" value="F:transferase activity"/>
    <property type="evidence" value="ECO:0007669"/>
    <property type="project" value="UniProtKB-KW"/>
</dbReference>
<dbReference type="InterPro" id="IPR004045">
    <property type="entry name" value="Glutathione_S-Trfase_N"/>
</dbReference>
<dbReference type="PANTHER" id="PTHR43968">
    <property type="match status" value="1"/>
</dbReference>
<dbReference type="Gene3D" id="1.20.1050.10">
    <property type="match status" value="1"/>
</dbReference>
<feature type="domain" description="GST N-terminal" evidence="1">
    <location>
        <begin position="1"/>
        <end position="80"/>
    </location>
</feature>
<dbReference type="Gene3D" id="3.40.30.10">
    <property type="entry name" value="Glutaredoxin"/>
    <property type="match status" value="1"/>
</dbReference>
<accession>A0A1G6TAD8</accession>
<protein>
    <submittedName>
        <fullName evidence="2">Glutathione S-transferase</fullName>
    </submittedName>
</protein>
<dbReference type="InterPro" id="IPR036282">
    <property type="entry name" value="Glutathione-S-Trfase_C_sf"/>
</dbReference>
<dbReference type="Pfam" id="PF13410">
    <property type="entry name" value="GST_C_2"/>
    <property type="match status" value="1"/>
</dbReference>
<dbReference type="Proteomes" id="UP000199628">
    <property type="component" value="Unassembled WGS sequence"/>
</dbReference>
<dbReference type="AlphaFoldDB" id="A0A1G6TAD8"/>
<dbReference type="InterPro" id="IPR050983">
    <property type="entry name" value="GST_Omega/HSP26"/>
</dbReference>
<evidence type="ECO:0000259" key="1">
    <source>
        <dbReference type="PROSITE" id="PS50404"/>
    </source>
</evidence>
<evidence type="ECO:0000313" key="3">
    <source>
        <dbReference type="Proteomes" id="UP000199628"/>
    </source>
</evidence>
<reference evidence="3" key="1">
    <citation type="submission" date="2016-10" db="EMBL/GenBank/DDBJ databases">
        <authorList>
            <person name="Varghese N."/>
            <person name="Submissions S."/>
        </authorList>
    </citation>
    <scope>NUCLEOTIDE SEQUENCE [LARGE SCALE GENOMIC DNA]</scope>
    <source>
        <strain evidence="3">CGMCC 1.9108</strain>
    </source>
</reference>
<dbReference type="InterPro" id="IPR036249">
    <property type="entry name" value="Thioredoxin-like_sf"/>
</dbReference>
<dbReference type="GO" id="GO:0005737">
    <property type="term" value="C:cytoplasm"/>
    <property type="evidence" value="ECO:0007669"/>
    <property type="project" value="TreeGrafter"/>
</dbReference>
<dbReference type="RefSeq" id="WP_093030706.1">
    <property type="nucleotide sequence ID" value="NZ_FMZV01000006.1"/>
</dbReference>
<organism evidence="2 3">
    <name type="scientific">Ruegeria marina</name>
    <dbReference type="NCBI Taxonomy" id="639004"/>
    <lineage>
        <taxon>Bacteria</taxon>
        <taxon>Pseudomonadati</taxon>
        <taxon>Pseudomonadota</taxon>
        <taxon>Alphaproteobacteria</taxon>
        <taxon>Rhodobacterales</taxon>
        <taxon>Roseobacteraceae</taxon>
        <taxon>Ruegeria</taxon>
    </lineage>
</organism>
<dbReference type="OrthoDB" id="9813092at2"/>
<evidence type="ECO:0000313" key="2">
    <source>
        <dbReference type="EMBL" id="SDD25979.1"/>
    </source>
</evidence>
<dbReference type="SUPFAM" id="SSF47616">
    <property type="entry name" value="GST C-terminal domain-like"/>
    <property type="match status" value="1"/>
</dbReference>
<gene>
    <name evidence="2" type="ORF">SAMN04488239_10648</name>
</gene>
<keyword evidence="3" id="KW-1185">Reference proteome</keyword>
<dbReference type="PROSITE" id="PS50404">
    <property type="entry name" value="GST_NTER"/>
    <property type="match status" value="1"/>
</dbReference>
<dbReference type="Pfam" id="PF13409">
    <property type="entry name" value="GST_N_2"/>
    <property type="match status" value="1"/>
</dbReference>
<dbReference type="EMBL" id="FMZV01000006">
    <property type="protein sequence ID" value="SDD25979.1"/>
    <property type="molecule type" value="Genomic_DNA"/>
</dbReference>